<dbReference type="Pfam" id="PF00534">
    <property type="entry name" value="Glycos_transf_1"/>
    <property type="match status" value="1"/>
</dbReference>
<organism evidence="4 5">
    <name type="scientific">Paradesertivirga mongoliensis</name>
    <dbReference type="NCBI Taxonomy" id="2100740"/>
    <lineage>
        <taxon>Bacteria</taxon>
        <taxon>Pseudomonadati</taxon>
        <taxon>Bacteroidota</taxon>
        <taxon>Sphingobacteriia</taxon>
        <taxon>Sphingobacteriales</taxon>
        <taxon>Sphingobacteriaceae</taxon>
        <taxon>Paradesertivirga</taxon>
    </lineage>
</organism>
<evidence type="ECO:0000313" key="4">
    <source>
        <dbReference type="EMBL" id="MFD2162928.1"/>
    </source>
</evidence>
<dbReference type="PANTHER" id="PTHR46401">
    <property type="entry name" value="GLYCOSYLTRANSFERASE WBBK-RELATED"/>
    <property type="match status" value="1"/>
</dbReference>
<dbReference type="InterPro" id="IPR028098">
    <property type="entry name" value="Glyco_trans_4-like_N"/>
</dbReference>
<name>A0ABW4ZLF6_9SPHI</name>
<dbReference type="PANTHER" id="PTHR46401:SF2">
    <property type="entry name" value="GLYCOSYLTRANSFERASE WBBK-RELATED"/>
    <property type="match status" value="1"/>
</dbReference>
<gene>
    <name evidence="4" type="ORF">ACFSJU_11040</name>
</gene>
<reference evidence="5" key="1">
    <citation type="journal article" date="2019" name="Int. J. Syst. Evol. Microbiol.">
        <title>The Global Catalogue of Microorganisms (GCM) 10K type strain sequencing project: providing services to taxonomists for standard genome sequencing and annotation.</title>
        <authorList>
            <consortium name="The Broad Institute Genomics Platform"/>
            <consortium name="The Broad Institute Genome Sequencing Center for Infectious Disease"/>
            <person name="Wu L."/>
            <person name="Ma J."/>
        </authorList>
    </citation>
    <scope>NUCLEOTIDE SEQUENCE [LARGE SCALE GENOMIC DNA]</scope>
    <source>
        <strain evidence="5">KCTC 42217</strain>
    </source>
</reference>
<accession>A0ABW4ZLF6</accession>
<dbReference type="SUPFAM" id="SSF53756">
    <property type="entry name" value="UDP-Glycosyltransferase/glycogen phosphorylase"/>
    <property type="match status" value="1"/>
</dbReference>
<proteinExistence type="predicted"/>
<keyword evidence="5" id="KW-1185">Reference proteome</keyword>
<feature type="domain" description="Glycosyl transferase family 1" evidence="2">
    <location>
        <begin position="186"/>
        <end position="334"/>
    </location>
</feature>
<dbReference type="Gene3D" id="3.40.50.2000">
    <property type="entry name" value="Glycogen Phosphorylase B"/>
    <property type="match status" value="2"/>
</dbReference>
<dbReference type="EMBL" id="JBHUHZ010000001">
    <property type="protein sequence ID" value="MFD2162928.1"/>
    <property type="molecule type" value="Genomic_DNA"/>
</dbReference>
<dbReference type="Pfam" id="PF13439">
    <property type="entry name" value="Glyco_transf_4"/>
    <property type="match status" value="1"/>
</dbReference>
<evidence type="ECO:0000259" key="3">
    <source>
        <dbReference type="Pfam" id="PF13439"/>
    </source>
</evidence>
<feature type="domain" description="Glycosyltransferase subfamily 4-like N-terminal" evidence="3">
    <location>
        <begin position="17"/>
        <end position="174"/>
    </location>
</feature>
<evidence type="ECO:0000259" key="2">
    <source>
        <dbReference type="Pfam" id="PF00534"/>
    </source>
</evidence>
<dbReference type="CDD" id="cd03809">
    <property type="entry name" value="GT4_MtfB-like"/>
    <property type="match status" value="1"/>
</dbReference>
<evidence type="ECO:0000313" key="5">
    <source>
        <dbReference type="Proteomes" id="UP001597387"/>
    </source>
</evidence>
<comment type="caution">
    <text evidence="4">The sequence shown here is derived from an EMBL/GenBank/DDBJ whole genome shotgun (WGS) entry which is preliminary data.</text>
</comment>
<protein>
    <submittedName>
        <fullName evidence="4">Glycosyltransferase family 4 protein</fullName>
    </submittedName>
</protein>
<dbReference type="Proteomes" id="UP001597387">
    <property type="component" value="Unassembled WGS sequence"/>
</dbReference>
<keyword evidence="1" id="KW-0808">Transferase</keyword>
<dbReference type="RefSeq" id="WP_255902642.1">
    <property type="nucleotide sequence ID" value="NZ_JAFMZO010000003.1"/>
</dbReference>
<dbReference type="InterPro" id="IPR001296">
    <property type="entry name" value="Glyco_trans_1"/>
</dbReference>
<evidence type="ECO:0000256" key="1">
    <source>
        <dbReference type="ARBA" id="ARBA00022679"/>
    </source>
</evidence>
<sequence length="361" mass="42053">MIKIFYDHQKFSTQLYGGISRYFANLIQAIEELPDFDYLLGVLYSNNHYVKSKISNELIRKILKNPNYVYKLNQLYCRELLRRNNFDIFHPTYYDTYFFDRLKKPLVITIHDMTYERLPEYFWAEDSLTKLKRLNIERADRIIAISETTKSDLLKYSEVDESKIQVIYHGMDLKSPFVTNPIDNLPEKYLLFVGDRSGYKNFYLFLNAFKRVSAQHPDIQVILTGGGSLKVAELEYLKLIKLDDKVSHKNVSDSELNFLYQNATCFIYPSLHEGFGLPILEAFRAGCPMILSDTECFKEIASYAAIYFDANSVDELTGKIERIITEPSLQNTLTADGAVRLKDFPLDNSLKRTLDVYKELL</sequence>